<reference evidence="4" key="1">
    <citation type="journal article" date="2019" name="Int. J. Syst. Evol. Microbiol.">
        <title>The Global Catalogue of Microorganisms (GCM) 10K type strain sequencing project: providing services to taxonomists for standard genome sequencing and annotation.</title>
        <authorList>
            <consortium name="The Broad Institute Genomics Platform"/>
            <consortium name="The Broad Institute Genome Sequencing Center for Infectious Disease"/>
            <person name="Wu L."/>
            <person name="Ma J."/>
        </authorList>
    </citation>
    <scope>NUCLEOTIDE SEQUENCE [LARGE SCALE GENOMIC DNA]</scope>
    <source>
        <strain evidence="4">JCM 18541</strain>
    </source>
</reference>
<evidence type="ECO:0000313" key="4">
    <source>
        <dbReference type="Proteomes" id="UP001500187"/>
    </source>
</evidence>
<dbReference type="EMBL" id="BAABKP010000001">
    <property type="protein sequence ID" value="GAA4794679.1"/>
    <property type="molecule type" value="Genomic_DNA"/>
</dbReference>
<sequence>MHAGDEYVTEPNNQQITVARELSDSEAFDLIVGQHAHTVQPIEKYGDTWVVYGMGNNVTELSPSIVGNNEGIMVNAVMTRDDAGDWSVKALRWAPSMMVDDPSYRFCITSPSSAASSCAAPARAAASSARVKQAVESRGGVADGVAGMGA</sequence>
<protein>
    <recommendedName>
        <fullName evidence="2">Capsule synthesis protein CapA domain-containing protein</fullName>
    </recommendedName>
</protein>
<name>A0ABP9BFB3_9MICC</name>
<keyword evidence="4" id="KW-1185">Reference proteome</keyword>
<dbReference type="Pfam" id="PF09587">
    <property type="entry name" value="PGA_cap"/>
    <property type="match status" value="1"/>
</dbReference>
<gene>
    <name evidence="3" type="ORF">GCM10023352_12060</name>
</gene>
<organism evidence="3 4">
    <name type="scientific">Rothia endophytica</name>
    <dbReference type="NCBI Taxonomy" id="1324766"/>
    <lineage>
        <taxon>Bacteria</taxon>
        <taxon>Bacillati</taxon>
        <taxon>Actinomycetota</taxon>
        <taxon>Actinomycetes</taxon>
        <taxon>Micrococcales</taxon>
        <taxon>Micrococcaceae</taxon>
        <taxon>Rothia</taxon>
    </lineage>
</organism>
<evidence type="ECO:0000313" key="3">
    <source>
        <dbReference type="EMBL" id="GAA4794679.1"/>
    </source>
</evidence>
<feature type="domain" description="Capsule synthesis protein CapA" evidence="2">
    <location>
        <begin position="1"/>
        <end position="58"/>
    </location>
</feature>
<accession>A0ABP9BFB3</accession>
<comment type="similarity">
    <text evidence="1">Belongs to the CapA family.</text>
</comment>
<evidence type="ECO:0000259" key="2">
    <source>
        <dbReference type="Pfam" id="PF09587"/>
    </source>
</evidence>
<dbReference type="PANTHER" id="PTHR33393">
    <property type="entry name" value="POLYGLUTAMINE SYNTHESIS ACCESSORY PROTEIN RV0574C-RELATED"/>
    <property type="match status" value="1"/>
</dbReference>
<proteinExistence type="inferred from homology"/>
<dbReference type="InterPro" id="IPR052169">
    <property type="entry name" value="CW_Biosynth-Accessory"/>
</dbReference>
<comment type="caution">
    <text evidence="3">The sequence shown here is derived from an EMBL/GenBank/DDBJ whole genome shotgun (WGS) entry which is preliminary data.</text>
</comment>
<evidence type="ECO:0000256" key="1">
    <source>
        <dbReference type="ARBA" id="ARBA00005662"/>
    </source>
</evidence>
<dbReference type="InterPro" id="IPR029052">
    <property type="entry name" value="Metallo-depent_PP-like"/>
</dbReference>
<dbReference type="PANTHER" id="PTHR33393:SF13">
    <property type="entry name" value="PGA BIOSYNTHESIS PROTEIN CAPA"/>
    <property type="match status" value="1"/>
</dbReference>
<dbReference type="SUPFAM" id="SSF56300">
    <property type="entry name" value="Metallo-dependent phosphatases"/>
    <property type="match status" value="1"/>
</dbReference>
<dbReference type="Proteomes" id="UP001500187">
    <property type="component" value="Unassembled WGS sequence"/>
</dbReference>
<dbReference type="InterPro" id="IPR019079">
    <property type="entry name" value="Capsule_synth_CapA"/>
</dbReference>